<feature type="transmembrane region" description="Helical" evidence="11">
    <location>
        <begin position="71"/>
        <end position="87"/>
    </location>
</feature>
<organism evidence="12">
    <name type="scientific">Blastobotrys adeninivorans</name>
    <name type="common">Yeast</name>
    <name type="synonym">Arxula adeninivorans</name>
    <dbReference type="NCBI Taxonomy" id="409370"/>
    <lineage>
        <taxon>Eukaryota</taxon>
        <taxon>Fungi</taxon>
        <taxon>Dikarya</taxon>
        <taxon>Ascomycota</taxon>
        <taxon>Saccharomycotina</taxon>
        <taxon>Dipodascomycetes</taxon>
        <taxon>Dipodascales</taxon>
        <taxon>Trichomonascaceae</taxon>
        <taxon>Blastobotrys</taxon>
    </lineage>
</organism>
<evidence type="ECO:0000256" key="3">
    <source>
        <dbReference type="ARBA" id="ARBA00007978"/>
    </source>
</evidence>
<dbReference type="PhylomeDB" id="A0A060T8U2"/>
<proteinExistence type="inferred from homology"/>
<accession>A0A060T8U2</accession>
<feature type="transmembrane region" description="Helical" evidence="11">
    <location>
        <begin position="34"/>
        <end position="51"/>
    </location>
</feature>
<evidence type="ECO:0000256" key="6">
    <source>
        <dbReference type="ARBA" id="ARBA00022692"/>
    </source>
</evidence>
<keyword evidence="8 11" id="KW-1133">Transmembrane helix</keyword>
<keyword evidence="5" id="KW-0337">GPI-anchor biosynthesis</keyword>
<evidence type="ECO:0000256" key="9">
    <source>
        <dbReference type="ARBA" id="ARBA00023136"/>
    </source>
</evidence>
<reference evidence="12" key="2">
    <citation type="submission" date="2014-06" db="EMBL/GenBank/DDBJ databases">
        <title>The complete genome of Blastobotrys (Arxula) adeninivorans LS3 - a yeast of biotechnological interest.</title>
        <authorList>
            <person name="Kunze G."/>
            <person name="Gaillardin C."/>
            <person name="Czernicka M."/>
            <person name="Durrens P."/>
            <person name="Martin T."/>
            <person name="Boer E."/>
            <person name="Gabaldon T."/>
            <person name="Cruz J."/>
            <person name="Talla E."/>
            <person name="Marck C."/>
            <person name="Goffeau A."/>
            <person name="Barbe V."/>
            <person name="Baret P."/>
            <person name="Baronian K."/>
            <person name="Beier S."/>
            <person name="Bleykasten C."/>
            <person name="Bode R."/>
            <person name="Casaregola S."/>
            <person name="Despons L."/>
            <person name="Fairhead C."/>
            <person name="Giersberg M."/>
            <person name="Gierski P."/>
            <person name="Hahnel U."/>
            <person name="Hartmann A."/>
            <person name="Jankowska D."/>
            <person name="Jubin C."/>
            <person name="Jung P."/>
            <person name="Lafontaine I."/>
            <person name="Leh-Louis V."/>
            <person name="Lemaire M."/>
            <person name="Marcet-Houben M."/>
            <person name="Mascher M."/>
            <person name="Morel G."/>
            <person name="Richard G.-F."/>
            <person name="Riechen J."/>
            <person name="Sacerdot C."/>
            <person name="Sarkar A."/>
            <person name="Savel G."/>
            <person name="Schacherer J."/>
            <person name="Sherman D."/>
            <person name="Straub M.-L."/>
            <person name="Stein N."/>
            <person name="Thierry A."/>
            <person name="Trautwein-Schult A."/>
            <person name="Westhof E."/>
            <person name="Worch S."/>
            <person name="Dujon B."/>
            <person name="Souciet J.-L."/>
            <person name="Wincker P."/>
            <person name="Scholz U."/>
            <person name="Neuveglise N."/>
        </authorList>
    </citation>
    <scope>NUCLEOTIDE SEQUENCE</scope>
    <source>
        <strain evidence="12">LS3</strain>
    </source>
</reference>
<feature type="region of interest" description="Disordered" evidence="10">
    <location>
        <begin position="1"/>
        <end position="28"/>
    </location>
</feature>
<evidence type="ECO:0000256" key="2">
    <source>
        <dbReference type="ARBA" id="ARBA00004687"/>
    </source>
</evidence>
<feature type="compositionally biased region" description="Gly residues" evidence="10">
    <location>
        <begin position="7"/>
        <end position="17"/>
    </location>
</feature>
<sequence>MVKKGGPVVGGSNGRGSPGHVDRHGYESSEGSKLLQGSAYAVVLTAFWYGLVIKGKLYRDPVGALVESAPALVLIQILYSIFGGLASRSPTSKRGSKKTKSRSDGESFGTLATTAILASILSGIMSVLVFALLILFGAPATTYLGETFLCALHISVLSVQPLVFVYNLDSNIWKDIISVNLPLNGVYGASVGTWLGAWLGAIVIPLDWDRPWQRWPLPIVGGAYLGTAIGTIVGVVVKKVRT</sequence>
<evidence type="ECO:0000256" key="1">
    <source>
        <dbReference type="ARBA" id="ARBA00004477"/>
    </source>
</evidence>
<evidence type="ECO:0000256" key="7">
    <source>
        <dbReference type="ARBA" id="ARBA00022824"/>
    </source>
</evidence>
<evidence type="ECO:0000256" key="10">
    <source>
        <dbReference type="SAM" id="MobiDB-lite"/>
    </source>
</evidence>
<dbReference type="Pfam" id="PF06699">
    <property type="entry name" value="PIG-F"/>
    <property type="match status" value="1"/>
</dbReference>
<keyword evidence="7" id="KW-0256">Endoplasmic reticulum</keyword>
<comment type="similarity">
    <text evidence="3">Belongs to the PIGF family.</text>
</comment>
<dbReference type="EMBL" id="HG937694">
    <property type="protein sequence ID" value="CDP37383.1"/>
    <property type="molecule type" value="Genomic_DNA"/>
</dbReference>
<evidence type="ECO:0000256" key="4">
    <source>
        <dbReference type="ARBA" id="ARBA00020927"/>
    </source>
</evidence>
<evidence type="ECO:0000256" key="8">
    <source>
        <dbReference type="ARBA" id="ARBA00022989"/>
    </source>
</evidence>
<comment type="pathway">
    <text evidence="2">Glycolipid biosynthesis; glycosylphosphatidylinositol-anchor biosynthesis.</text>
</comment>
<comment type="subcellular location">
    <subcellularLocation>
        <location evidence="1">Endoplasmic reticulum membrane</location>
        <topology evidence="1">Multi-pass membrane protein</topology>
    </subcellularLocation>
</comment>
<evidence type="ECO:0000256" key="5">
    <source>
        <dbReference type="ARBA" id="ARBA00022502"/>
    </source>
</evidence>
<dbReference type="AlphaFoldDB" id="A0A060T8U2"/>
<feature type="transmembrane region" description="Helical" evidence="11">
    <location>
        <begin position="108"/>
        <end position="137"/>
    </location>
</feature>
<reference evidence="12" key="1">
    <citation type="submission" date="2014-02" db="EMBL/GenBank/DDBJ databases">
        <authorList>
            <person name="Genoscope - CEA"/>
        </authorList>
    </citation>
    <scope>NUCLEOTIDE SEQUENCE</scope>
    <source>
        <strain evidence="12">LS3</strain>
    </source>
</reference>
<feature type="transmembrane region" description="Helical" evidence="11">
    <location>
        <begin position="218"/>
        <end position="237"/>
    </location>
</feature>
<protein>
    <recommendedName>
        <fullName evidence="4">Glycosylphosphatidylinositol anchor biosynthesis protein 11</fullName>
    </recommendedName>
</protein>
<keyword evidence="6 11" id="KW-0812">Transmembrane</keyword>
<dbReference type="GO" id="GO:0005789">
    <property type="term" value="C:endoplasmic reticulum membrane"/>
    <property type="evidence" value="ECO:0007669"/>
    <property type="project" value="UniProtKB-SubCell"/>
</dbReference>
<gene>
    <name evidence="12" type="ORF">GNLVRS02_ARAD1D10252g</name>
</gene>
<dbReference type="InterPro" id="IPR009580">
    <property type="entry name" value="GPI_biosynthesis_protein_Pig-F"/>
</dbReference>
<dbReference type="UniPathway" id="UPA00196"/>
<keyword evidence="9 11" id="KW-0472">Membrane</keyword>
<dbReference type="GO" id="GO:0006506">
    <property type="term" value="P:GPI anchor biosynthetic process"/>
    <property type="evidence" value="ECO:0007669"/>
    <property type="project" value="UniProtKB-UniPathway"/>
</dbReference>
<name>A0A060T8U2_BLAAD</name>
<evidence type="ECO:0000256" key="11">
    <source>
        <dbReference type="SAM" id="Phobius"/>
    </source>
</evidence>
<feature type="transmembrane region" description="Helical" evidence="11">
    <location>
        <begin position="186"/>
        <end position="206"/>
    </location>
</feature>
<evidence type="ECO:0000313" key="12">
    <source>
        <dbReference type="EMBL" id="CDP37383.1"/>
    </source>
</evidence>